<protein>
    <submittedName>
        <fullName evidence="1">HI0074 family nucleotidyltransferase substrate binding protein</fullName>
    </submittedName>
</protein>
<accession>A0AAU0F3U3</accession>
<dbReference type="KEGG" id="bpor:BPO_1379"/>
<dbReference type="InterPro" id="IPR010235">
    <property type="entry name" value="HepT"/>
</dbReference>
<name>A0AAU0F3U3_9FLAO</name>
<dbReference type="AlphaFoldDB" id="A0AAU0F3U3"/>
<keyword evidence="2" id="KW-1185">Reference proteome</keyword>
<sequence>MNLDIRYKQRFANYTKALEQLEKGLYYFEQEKGQNDKALLEVIRTSVIKSFEFSFELAWNLMKDYAIYQGIPNIAGSRDAIREAFTMGLIPEGTHLIWKEMILSRNQSSHTYNESTAEEIFDNIKNDYLSAFRAFWNTMKPLSEWEILD</sequence>
<dbReference type="Pfam" id="PF08780">
    <property type="entry name" value="NTase_sub_bind"/>
    <property type="match status" value="1"/>
</dbReference>
<evidence type="ECO:0000313" key="2">
    <source>
        <dbReference type="Proteomes" id="UP001432059"/>
    </source>
</evidence>
<gene>
    <name evidence="1" type="ORF">BPO_1379</name>
</gene>
<reference evidence="1" key="1">
    <citation type="submission" date="2023-10" db="EMBL/GenBank/DDBJ databases">
        <title>Characterization and whole genome sequencing of a novel strain of Bergeyella porcorum QD2021 isolated from pig.</title>
        <authorList>
            <person name="Liu G."/>
            <person name="Chen C."/>
            <person name="Han X."/>
        </authorList>
    </citation>
    <scope>NUCLEOTIDE SEQUENCE</scope>
    <source>
        <strain evidence="1">QD2021</strain>
    </source>
</reference>
<proteinExistence type="predicted"/>
<organism evidence="1 2">
    <name type="scientific">Bergeyella porcorum</name>
    <dbReference type="NCBI Taxonomy" id="1735111"/>
    <lineage>
        <taxon>Bacteria</taxon>
        <taxon>Pseudomonadati</taxon>
        <taxon>Bacteroidota</taxon>
        <taxon>Flavobacteriia</taxon>
        <taxon>Flavobacteriales</taxon>
        <taxon>Weeksellaceae</taxon>
        <taxon>Bergeyella</taxon>
    </lineage>
</organism>
<dbReference type="RefSeq" id="WP_327983632.1">
    <property type="nucleotide sequence ID" value="NZ_CP136426.1"/>
</dbReference>
<dbReference type="EMBL" id="CP136426">
    <property type="protein sequence ID" value="WOC52026.1"/>
    <property type="molecule type" value="Genomic_DNA"/>
</dbReference>
<dbReference type="SUPFAM" id="SSF81593">
    <property type="entry name" value="Nucleotidyltransferase substrate binding subunit/domain"/>
    <property type="match status" value="1"/>
</dbReference>
<dbReference type="Gene3D" id="1.20.120.330">
    <property type="entry name" value="Nucleotidyltransferases domain 2"/>
    <property type="match status" value="1"/>
</dbReference>
<dbReference type="Proteomes" id="UP001432059">
    <property type="component" value="Chromosome"/>
</dbReference>
<dbReference type="NCBIfam" id="TIGR01987">
    <property type="entry name" value="HI0074"/>
    <property type="match status" value="1"/>
</dbReference>
<evidence type="ECO:0000313" key="1">
    <source>
        <dbReference type="EMBL" id="WOC52026.1"/>
    </source>
</evidence>